<dbReference type="SUPFAM" id="SSF116734">
    <property type="entry name" value="DNA methylase specificity domain"/>
    <property type="match status" value="2"/>
</dbReference>
<dbReference type="InterPro" id="IPR044946">
    <property type="entry name" value="Restrct_endonuc_typeI_TRD_sf"/>
</dbReference>
<keyword evidence="6" id="KW-0255">Endonuclease</keyword>
<keyword evidence="6" id="KW-0378">Hydrolase</keyword>
<evidence type="ECO:0000313" key="7">
    <source>
        <dbReference type="Proteomes" id="UP000823631"/>
    </source>
</evidence>
<evidence type="ECO:0000256" key="2">
    <source>
        <dbReference type="ARBA" id="ARBA00022747"/>
    </source>
</evidence>
<evidence type="ECO:0000313" key="6">
    <source>
        <dbReference type="EMBL" id="MBO8415969.1"/>
    </source>
</evidence>
<feature type="domain" description="Type I restriction modification DNA specificity" evidence="5">
    <location>
        <begin position="210"/>
        <end position="387"/>
    </location>
</feature>
<dbReference type="Gene3D" id="3.90.220.20">
    <property type="entry name" value="DNA methylase specificity domains"/>
    <property type="match status" value="2"/>
</dbReference>
<evidence type="ECO:0000256" key="1">
    <source>
        <dbReference type="ARBA" id="ARBA00010923"/>
    </source>
</evidence>
<name>A0A9D9DA97_9GAMM</name>
<organism evidence="6 7">
    <name type="scientific">Candidatus Avisuccinivibrio stercorigallinarum</name>
    <dbReference type="NCBI Taxonomy" id="2840704"/>
    <lineage>
        <taxon>Bacteria</taxon>
        <taxon>Pseudomonadati</taxon>
        <taxon>Pseudomonadota</taxon>
        <taxon>Gammaproteobacteria</taxon>
        <taxon>Aeromonadales</taxon>
        <taxon>Succinivibrionaceae</taxon>
        <taxon>Succinivibrionaceae incertae sedis</taxon>
        <taxon>Candidatus Avisuccinivibrio</taxon>
    </lineage>
</organism>
<dbReference type="InterPro" id="IPR052021">
    <property type="entry name" value="Type-I_RS_S_subunit"/>
</dbReference>
<dbReference type="CDD" id="cd16961">
    <property type="entry name" value="RMtype1_S_TRD-CR_like"/>
    <property type="match status" value="1"/>
</dbReference>
<evidence type="ECO:0000256" key="4">
    <source>
        <dbReference type="SAM" id="Coils"/>
    </source>
</evidence>
<accession>A0A9D9DA97</accession>
<gene>
    <name evidence="6" type="ORF">IAB19_06285</name>
</gene>
<dbReference type="EMBL" id="JADINH010000132">
    <property type="protein sequence ID" value="MBO8415969.1"/>
    <property type="molecule type" value="Genomic_DNA"/>
</dbReference>
<dbReference type="GO" id="GO:0004519">
    <property type="term" value="F:endonuclease activity"/>
    <property type="evidence" value="ECO:0007669"/>
    <property type="project" value="UniProtKB-KW"/>
</dbReference>
<evidence type="ECO:0000256" key="3">
    <source>
        <dbReference type="ARBA" id="ARBA00023125"/>
    </source>
</evidence>
<evidence type="ECO:0000259" key="5">
    <source>
        <dbReference type="Pfam" id="PF01420"/>
    </source>
</evidence>
<dbReference type="GO" id="GO:0009307">
    <property type="term" value="P:DNA restriction-modification system"/>
    <property type="evidence" value="ECO:0007669"/>
    <property type="project" value="UniProtKB-KW"/>
</dbReference>
<keyword evidence="2" id="KW-0680">Restriction system</keyword>
<proteinExistence type="inferred from homology"/>
<dbReference type="GO" id="GO:0003677">
    <property type="term" value="F:DNA binding"/>
    <property type="evidence" value="ECO:0007669"/>
    <property type="project" value="UniProtKB-KW"/>
</dbReference>
<keyword evidence="3" id="KW-0238">DNA-binding</keyword>
<dbReference type="InterPro" id="IPR000055">
    <property type="entry name" value="Restrct_endonuc_typeI_TRD"/>
</dbReference>
<reference evidence="6" key="2">
    <citation type="journal article" date="2021" name="PeerJ">
        <title>Extensive microbial diversity within the chicken gut microbiome revealed by metagenomics and culture.</title>
        <authorList>
            <person name="Gilroy R."/>
            <person name="Ravi A."/>
            <person name="Getino M."/>
            <person name="Pursley I."/>
            <person name="Horton D.L."/>
            <person name="Alikhan N.F."/>
            <person name="Baker D."/>
            <person name="Gharbi K."/>
            <person name="Hall N."/>
            <person name="Watson M."/>
            <person name="Adriaenssens E.M."/>
            <person name="Foster-Nyarko E."/>
            <person name="Jarju S."/>
            <person name="Secka A."/>
            <person name="Antonio M."/>
            <person name="Oren A."/>
            <person name="Chaudhuri R.R."/>
            <person name="La Ragione R."/>
            <person name="Hildebrand F."/>
            <person name="Pallen M.J."/>
        </authorList>
    </citation>
    <scope>NUCLEOTIDE SEQUENCE</scope>
    <source>
        <strain evidence="6">17213</strain>
    </source>
</reference>
<feature type="domain" description="Type I restriction modification DNA specificity" evidence="5">
    <location>
        <begin position="18"/>
        <end position="188"/>
    </location>
</feature>
<reference evidence="6" key="1">
    <citation type="submission" date="2020-10" db="EMBL/GenBank/DDBJ databases">
        <authorList>
            <person name="Gilroy R."/>
        </authorList>
    </citation>
    <scope>NUCLEOTIDE SEQUENCE</scope>
    <source>
        <strain evidence="6">17213</strain>
    </source>
</reference>
<keyword evidence="4" id="KW-0175">Coiled coil</keyword>
<dbReference type="AlphaFoldDB" id="A0A9D9DA97"/>
<dbReference type="Pfam" id="PF01420">
    <property type="entry name" value="Methylase_S"/>
    <property type="match status" value="2"/>
</dbReference>
<comment type="similarity">
    <text evidence="1">Belongs to the type-I restriction system S methylase family.</text>
</comment>
<comment type="caution">
    <text evidence="6">The sequence shown here is derived from an EMBL/GenBank/DDBJ whole genome shotgun (WGS) entry which is preliminary data.</text>
</comment>
<dbReference type="Proteomes" id="UP000823631">
    <property type="component" value="Unassembled WGS sequence"/>
</dbReference>
<keyword evidence="6" id="KW-0540">Nuclease</keyword>
<protein>
    <submittedName>
        <fullName evidence="6">Restriction endonuclease subunit S</fullName>
    </submittedName>
</protein>
<sequence>MKYPKLRFKSKDGSDFPDWSKSKLNEIADINPKTESLPENFIYIDLDSVSKGSLSEIKVINKSNAPSRAQRLLSNDDIIFQMVRPYLQNNMFIDKQLNLPIVASTGYSVIRANNVTSKFLYYSLHSERFLSDVLIRCTGGTYPAINSSSLSEINTYYPCAEEQQKIASFFTLLDRKIKLSSEKLTSLEKMKKGLLQQIFSKTLSSASAQWDEVNLKVIAKKVSDKNTNRACQNALTNSAEKGVISQSEFFERDIAQKEHIDKYTLVQKGDFIYNPRISKTAPAGPINRSAFDLGVVSPLYTVFRLKADSRVAPEFLAYYFISNLWVRYMESVANYGARFDRMSISNADFFDMPIPCPTTDEQQKIIKLLTCFDQKLDIARKQLEALQKLKKGLIEQMFV</sequence>
<dbReference type="PANTHER" id="PTHR30408">
    <property type="entry name" value="TYPE-1 RESTRICTION ENZYME ECOKI SPECIFICITY PROTEIN"/>
    <property type="match status" value="1"/>
</dbReference>
<feature type="coiled-coil region" evidence="4">
    <location>
        <begin position="369"/>
        <end position="396"/>
    </location>
</feature>
<dbReference type="PANTHER" id="PTHR30408:SF13">
    <property type="entry name" value="TYPE I RESTRICTION ENZYME HINDI SPECIFICITY SUBUNIT"/>
    <property type="match status" value="1"/>
</dbReference>